<dbReference type="InterPro" id="IPR003675">
    <property type="entry name" value="Rce1/LyrA-like_dom"/>
</dbReference>
<dbReference type="EMBL" id="CP071868">
    <property type="protein sequence ID" value="QTE28681.1"/>
    <property type="molecule type" value="Genomic_DNA"/>
</dbReference>
<feature type="transmembrane region" description="Helical" evidence="1">
    <location>
        <begin position="213"/>
        <end position="239"/>
    </location>
</feature>
<dbReference type="RefSeq" id="WP_227422921.1">
    <property type="nucleotide sequence ID" value="NZ_CP071868.1"/>
</dbReference>
<feature type="transmembrane region" description="Helical" evidence="1">
    <location>
        <begin position="176"/>
        <end position="207"/>
    </location>
</feature>
<feature type="transmembrane region" description="Helical" evidence="1">
    <location>
        <begin position="106"/>
        <end position="125"/>
    </location>
</feature>
<reference evidence="3" key="1">
    <citation type="submission" date="2021-03" db="EMBL/GenBank/DDBJ databases">
        <title>Pengzhenrongella sicca gen. nov., sp. nov., a new member of suborder Micrococcineae isolated from High-Arctic tundra soil.</title>
        <authorList>
            <person name="Peng F."/>
        </authorList>
    </citation>
    <scope>NUCLEOTIDE SEQUENCE</scope>
    <source>
        <strain evidence="3">LRZ-2</strain>
    </source>
</reference>
<dbReference type="Pfam" id="PF02517">
    <property type="entry name" value="Rce1-like"/>
    <property type="match status" value="1"/>
</dbReference>
<dbReference type="GO" id="GO:0004175">
    <property type="term" value="F:endopeptidase activity"/>
    <property type="evidence" value="ECO:0007669"/>
    <property type="project" value="UniProtKB-ARBA"/>
</dbReference>
<name>A0A8A4ZB92_9MICO</name>
<evidence type="ECO:0000256" key="1">
    <source>
        <dbReference type="SAM" id="Phobius"/>
    </source>
</evidence>
<organism evidence="3 4">
    <name type="scientific">Pengzhenrongella sicca</name>
    <dbReference type="NCBI Taxonomy" id="2819238"/>
    <lineage>
        <taxon>Bacteria</taxon>
        <taxon>Bacillati</taxon>
        <taxon>Actinomycetota</taxon>
        <taxon>Actinomycetes</taxon>
        <taxon>Micrococcales</taxon>
        <taxon>Pengzhenrongella</taxon>
    </lineage>
</organism>
<accession>A0A8A4ZB92</accession>
<dbReference type="GO" id="GO:0080120">
    <property type="term" value="P:CAAX-box protein maturation"/>
    <property type="evidence" value="ECO:0007669"/>
    <property type="project" value="UniProtKB-ARBA"/>
</dbReference>
<dbReference type="Proteomes" id="UP000663937">
    <property type="component" value="Chromosome"/>
</dbReference>
<evidence type="ECO:0000313" key="3">
    <source>
        <dbReference type="EMBL" id="QTE28681.1"/>
    </source>
</evidence>
<dbReference type="AlphaFoldDB" id="A0A8A4ZB92"/>
<dbReference type="KEGG" id="psic:J4E96_15185"/>
<proteinExistence type="predicted"/>
<keyword evidence="3" id="KW-0645">Protease</keyword>
<keyword evidence="4" id="KW-1185">Reference proteome</keyword>
<keyword evidence="1" id="KW-0812">Transmembrane</keyword>
<keyword evidence="1" id="KW-1133">Transmembrane helix</keyword>
<feature type="transmembrane region" description="Helical" evidence="1">
    <location>
        <begin position="12"/>
        <end position="31"/>
    </location>
</feature>
<keyword evidence="3" id="KW-0482">Metalloprotease</keyword>
<sequence>MIETLQALHALSPAPGVVAALITAAVLLVGSDPVLGRRQHRAFLAELAADPIGAGEVQVRFYRSWARQGWLWAGGVVALVLAAPGVDLADLGLRLPTSLGGASQPFVVGALAGIVGALVGGVVAARRRDGRGRTAPRMAGAAAVVPMLPTTPRARRGWVGLAVTAGLTEEVTYRGLIVLVLALALPGAHPVAVVLVAGTVFGAAHWYQGRAGMIATGALGCLFTAMYLATGSLLVAMVLHVLIDLRPVLTAAPRRPAAATQQQGAERA</sequence>
<dbReference type="GO" id="GO:0008237">
    <property type="term" value="F:metallopeptidase activity"/>
    <property type="evidence" value="ECO:0007669"/>
    <property type="project" value="UniProtKB-KW"/>
</dbReference>
<keyword evidence="1" id="KW-0472">Membrane</keyword>
<gene>
    <name evidence="3" type="ORF">J4E96_15185</name>
</gene>
<protein>
    <submittedName>
        <fullName evidence="3">CPBP family intramembrane metalloprotease</fullName>
    </submittedName>
</protein>
<feature type="domain" description="CAAX prenyl protease 2/Lysostaphin resistance protein A-like" evidence="2">
    <location>
        <begin position="158"/>
        <end position="245"/>
    </location>
</feature>
<evidence type="ECO:0000259" key="2">
    <source>
        <dbReference type="Pfam" id="PF02517"/>
    </source>
</evidence>
<feature type="transmembrane region" description="Helical" evidence="1">
    <location>
        <begin position="69"/>
        <end position="86"/>
    </location>
</feature>
<evidence type="ECO:0000313" key="4">
    <source>
        <dbReference type="Proteomes" id="UP000663937"/>
    </source>
</evidence>
<keyword evidence="3" id="KW-0378">Hydrolase</keyword>